<dbReference type="EMBL" id="JBJHQH010000001">
    <property type="protein sequence ID" value="MFK9090275.1"/>
    <property type="molecule type" value="Genomic_DNA"/>
</dbReference>
<evidence type="ECO:0000313" key="1">
    <source>
        <dbReference type="EMBL" id="MFK9090275.1"/>
    </source>
</evidence>
<proteinExistence type="predicted"/>
<evidence type="ECO:0000313" key="2">
    <source>
        <dbReference type="Proteomes" id="UP001623041"/>
    </source>
</evidence>
<keyword evidence="2" id="KW-1185">Reference proteome</keyword>
<organism evidence="1 2">
    <name type="scientific">Bacillus salipaludis</name>
    <dbReference type="NCBI Taxonomy" id="2547811"/>
    <lineage>
        <taxon>Bacteria</taxon>
        <taxon>Bacillati</taxon>
        <taxon>Bacillota</taxon>
        <taxon>Bacilli</taxon>
        <taxon>Bacillales</taxon>
        <taxon>Bacillaceae</taxon>
        <taxon>Bacillus</taxon>
    </lineage>
</organism>
<comment type="caution">
    <text evidence="1">The sequence shown here is derived from an EMBL/GenBank/DDBJ whole genome shotgun (WGS) entry which is preliminary data.</text>
</comment>
<sequence length="248" mass="28005">MKTNKRIIMIILLILLVIGGTGCMNSEGKILNNIEDKYGEKFVVEGKKEGSVLFPEMYGKDKIFVHPEGKPELIFEAGQSDSQDGKHYDTYIPALWGAELTASLKDKLADQLPKDSLYKVYIDVAGSKYDVSMKEMSAYDYIKNVNKNFMVVLEVAIKTSGEPNLAEYQDGLYQSFEMIKNLQTKYYSLSVGFVDPSEDISDYIRTANVNNLPWSNLKAKVYGHILVDEHVNINSPDELISNYEAIKE</sequence>
<accession>A0ABW8RA10</accession>
<dbReference type="Proteomes" id="UP001623041">
    <property type="component" value="Unassembled WGS sequence"/>
</dbReference>
<gene>
    <name evidence="1" type="ORF">ACJEBI_02100</name>
</gene>
<name>A0ABW8RA10_9BACI</name>
<protein>
    <submittedName>
        <fullName evidence="1">Uncharacterized protein</fullName>
    </submittedName>
</protein>
<reference evidence="1 2" key="1">
    <citation type="submission" date="2024-11" db="EMBL/GenBank/DDBJ databases">
        <authorList>
            <person name="Lucas J.A."/>
        </authorList>
    </citation>
    <scope>NUCLEOTIDE SEQUENCE [LARGE SCALE GENOMIC DNA]</scope>
    <source>
        <strain evidence="1 2">Z 5.4</strain>
    </source>
</reference>
<dbReference type="PROSITE" id="PS51257">
    <property type="entry name" value="PROKAR_LIPOPROTEIN"/>
    <property type="match status" value="1"/>
</dbReference>